<dbReference type="RefSeq" id="WP_258937285.1">
    <property type="nucleotide sequence ID" value="NZ_JANBBF010000011.1"/>
</dbReference>
<dbReference type="EMBL" id="JBHXCV010000011">
    <property type="protein sequence ID" value="MFD6795206.1"/>
    <property type="molecule type" value="Genomic_DNA"/>
</dbReference>
<gene>
    <name evidence="1" type="ORF">ACFWGY_17870</name>
</gene>
<dbReference type="Proteomes" id="UP001598673">
    <property type="component" value="Unassembled WGS sequence"/>
</dbReference>
<sequence>MFTGHFGPAFAAKAGRPELSLGGQFVAAQLPDVVFSILVATGIERVRVHANGTGPGAVEMVSVPFSHAALPTSRLRDMPR</sequence>
<name>A0ABW6G7S7_9PSEU</name>
<evidence type="ECO:0000313" key="1">
    <source>
        <dbReference type="EMBL" id="MFD6795206.1"/>
    </source>
</evidence>
<reference evidence="1 2" key="1">
    <citation type="submission" date="2024-09" db="EMBL/GenBank/DDBJ databases">
        <title>The Natural Products Discovery Center: Release of the First 8490 Sequenced Strains for Exploring Actinobacteria Biosynthetic Diversity.</title>
        <authorList>
            <person name="Kalkreuter E."/>
            <person name="Kautsar S.A."/>
            <person name="Yang D."/>
            <person name="Bader C.D."/>
            <person name="Teijaro C.N."/>
            <person name="Fluegel L."/>
            <person name="Davis C.M."/>
            <person name="Simpson J.R."/>
            <person name="Lauterbach L."/>
            <person name="Steele A.D."/>
            <person name="Gui C."/>
            <person name="Meng S."/>
            <person name="Li G."/>
            <person name="Viehrig K."/>
            <person name="Ye F."/>
            <person name="Su P."/>
            <person name="Kiefer A.F."/>
            <person name="Nichols A."/>
            <person name="Cepeda A.J."/>
            <person name="Yan W."/>
            <person name="Fan B."/>
            <person name="Jiang Y."/>
            <person name="Adhikari A."/>
            <person name="Zheng C.-J."/>
            <person name="Schuster L."/>
            <person name="Cowan T.M."/>
            <person name="Smanski M.J."/>
            <person name="Chevrette M.G."/>
            <person name="De Carvalho L.P.S."/>
            <person name="Shen B."/>
        </authorList>
    </citation>
    <scope>NUCLEOTIDE SEQUENCE [LARGE SCALE GENOMIC DNA]</scope>
    <source>
        <strain evidence="1 2">NPDC060353</strain>
    </source>
</reference>
<organism evidence="1 2">
    <name type="scientific">Prauserella salsuginis</name>
    <dbReference type="NCBI Taxonomy" id="387889"/>
    <lineage>
        <taxon>Bacteria</taxon>
        <taxon>Bacillati</taxon>
        <taxon>Actinomycetota</taxon>
        <taxon>Actinomycetes</taxon>
        <taxon>Pseudonocardiales</taxon>
        <taxon>Pseudonocardiaceae</taxon>
        <taxon>Prauserella</taxon>
        <taxon>Prauserella salsuginis group</taxon>
    </lineage>
</organism>
<evidence type="ECO:0000313" key="2">
    <source>
        <dbReference type="Proteomes" id="UP001598673"/>
    </source>
</evidence>
<proteinExistence type="predicted"/>
<comment type="caution">
    <text evidence="1">The sequence shown here is derived from an EMBL/GenBank/DDBJ whole genome shotgun (WGS) entry which is preliminary data.</text>
</comment>
<keyword evidence="2" id="KW-1185">Reference proteome</keyword>
<protein>
    <submittedName>
        <fullName evidence="1">Uncharacterized protein</fullName>
    </submittedName>
</protein>
<accession>A0ABW6G7S7</accession>